<proteinExistence type="inferred from homology"/>
<dbReference type="InParanoid" id="I2H660"/>
<protein>
    <recommendedName>
        <fullName evidence="10">Amino acid permease/ SLC12A domain-containing protein</fullName>
    </recommendedName>
</protein>
<keyword evidence="3" id="KW-0813">Transport</keyword>
<feature type="transmembrane region" description="Helical" evidence="9">
    <location>
        <begin position="421"/>
        <end position="438"/>
    </location>
</feature>
<dbReference type="AlphaFoldDB" id="I2H660"/>
<evidence type="ECO:0000256" key="3">
    <source>
        <dbReference type="ARBA" id="ARBA00022448"/>
    </source>
</evidence>
<evidence type="ECO:0000256" key="2">
    <source>
        <dbReference type="ARBA" id="ARBA00006983"/>
    </source>
</evidence>
<dbReference type="OMA" id="SRMDAFK"/>
<keyword evidence="4 9" id="KW-0812">Transmembrane</keyword>
<feature type="transmembrane region" description="Helical" evidence="9">
    <location>
        <begin position="112"/>
        <end position="141"/>
    </location>
</feature>
<evidence type="ECO:0000256" key="5">
    <source>
        <dbReference type="ARBA" id="ARBA00022970"/>
    </source>
</evidence>
<keyword evidence="7 9" id="KW-0472">Membrane</keyword>
<feature type="transmembrane region" description="Helical" evidence="9">
    <location>
        <begin position="86"/>
        <end position="106"/>
    </location>
</feature>
<comment type="similarity">
    <text evidence="2">Belongs to the amino acid-polyamine-organocation (APC) superfamily. YAT (TC 2.A.3.10) family.</text>
</comment>
<dbReference type="PANTHER" id="PTHR43341:SF15">
    <property type="entry name" value="GENERAL AMINO ACID PERMEASE AGP2"/>
    <property type="match status" value="1"/>
</dbReference>
<feature type="transmembrane region" description="Helical" evidence="9">
    <location>
        <begin position="193"/>
        <end position="214"/>
    </location>
</feature>
<keyword evidence="12" id="KW-1185">Reference proteome</keyword>
<dbReference type="PROSITE" id="PS00218">
    <property type="entry name" value="AMINO_ACID_PERMEASE_1"/>
    <property type="match status" value="1"/>
</dbReference>
<keyword evidence="5" id="KW-0029">Amino-acid transport</keyword>
<feature type="transmembrane region" description="Helical" evidence="9">
    <location>
        <begin position="162"/>
        <end position="187"/>
    </location>
</feature>
<dbReference type="Proteomes" id="UP000002866">
    <property type="component" value="Chromosome 6"/>
</dbReference>
<feature type="transmembrane region" description="Helical" evidence="9">
    <location>
        <begin position="524"/>
        <end position="544"/>
    </location>
</feature>
<dbReference type="PANTHER" id="PTHR43341">
    <property type="entry name" value="AMINO ACID PERMEASE"/>
    <property type="match status" value="1"/>
</dbReference>
<dbReference type="RefSeq" id="XP_004181381.1">
    <property type="nucleotide sequence ID" value="XM_004181333.1"/>
</dbReference>
<dbReference type="HOGENOM" id="CLU_007946_12_1_1"/>
<dbReference type="PIRSF" id="PIRSF006060">
    <property type="entry name" value="AA_transporter"/>
    <property type="match status" value="1"/>
</dbReference>
<comment type="subcellular location">
    <subcellularLocation>
        <location evidence="1">Membrane</location>
        <topology evidence="1">Multi-pass membrane protein</topology>
    </subcellularLocation>
</comment>
<evidence type="ECO:0000256" key="8">
    <source>
        <dbReference type="SAM" id="MobiDB-lite"/>
    </source>
</evidence>
<dbReference type="GeneID" id="14497079"/>
<feature type="region of interest" description="Disordered" evidence="8">
    <location>
        <begin position="1"/>
        <end position="21"/>
    </location>
</feature>
<dbReference type="Gene3D" id="1.20.1740.10">
    <property type="entry name" value="Amino acid/polyamine transporter I"/>
    <property type="match status" value="1"/>
</dbReference>
<feature type="transmembrane region" description="Helical" evidence="9">
    <location>
        <begin position="226"/>
        <end position="243"/>
    </location>
</feature>
<dbReference type="OrthoDB" id="10062876at2759"/>
<evidence type="ECO:0000259" key="10">
    <source>
        <dbReference type="Pfam" id="PF00324"/>
    </source>
</evidence>
<keyword evidence="6 9" id="KW-1133">Transmembrane helix</keyword>
<name>I2H660_HENB6</name>
<dbReference type="EMBL" id="HE806321">
    <property type="protein sequence ID" value="CCH61862.1"/>
    <property type="molecule type" value="Genomic_DNA"/>
</dbReference>
<feature type="domain" description="Amino acid permease/ SLC12A" evidence="10">
    <location>
        <begin position="83"/>
        <end position="546"/>
    </location>
</feature>
<feature type="compositionally biased region" description="Polar residues" evidence="8">
    <location>
        <begin position="1"/>
        <end position="11"/>
    </location>
</feature>
<dbReference type="GO" id="GO:0015171">
    <property type="term" value="F:amino acid transmembrane transporter activity"/>
    <property type="evidence" value="ECO:0007669"/>
    <property type="project" value="TreeGrafter"/>
</dbReference>
<sequence length="585" mass="65531">MHTPATNSIGKHNNVRKANRGNNEELAKLLRNDISGTTIIDQSVESIGFSNNSVSEYPDNIYPEPAFRESVEDATQRRLLNRHVQFIAISGVIGTALFVAIGKPLYRGGPGSLLLAFILWCVPILCITVSTAEMVCFLPISSPFLRLANKCVDNSMAMMASWNFWVLECVQIPLEIVSVNTIIQYWTDNYSPAFPLLIQVLLYLLISFCAVKYYGELEFWLASFKIILAIGLFCFTFFTILGANPKHDRYGFRNFSESPFKTYFPNGNTSSGDMYGYFHGFANCLIQASFTMAGGEYISMLAGEVKLPREVLPKAFKQVFYRLTIIFIGSCICVGLICSPNDKNLTASINEARPGAGSSPYVIAMNNLGIRIVPDIVNGGLITAAFSAGNAYTYCSSRTLYGMALDGYAPKIFTTCTKNGVPLYAVGVSLLWAVLSLLQLNSNSAIVLNWLINLVTASQLINFVNLCIIYLFFRKAYLLQKDSLPELPFKSWGQPFTAYFGLFSALIMTFVQGYTVFYSNLWTFRDFLFCYFMVFLDIGLYIYCKIFQGPDEFKSPENVDFATDLKEIEAHELNNSFDDFKHFHA</sequence>
<evidence type="ECO:0000313" key="12">
    <source>
        <dbReference type="Proteomes" id="UP000002866"/>
    </source>
</evidence>
<dbReference type="eggNOG" id="KOG1286">
    <property type="taxonomic scope" value="Eukaryota"/>
</dbReference>
<dbReference type="InterPro" id="IPR004841">
    <property type="entry name" value="AA-permease/SLC12A_dom"/>
</dbReference>
<evidence type="ECO:0000256" key="1">
    <source>
        <dbReference type="ARBA" id="ARBA00004141"/>
    </source>
</evidence>
<dbReference type="Pfam" id="PF00324">
    <property type="entry name" value="AA_permease"/>
    <property type="match status" value="1"/>
</dbReference>
<dbReference type="KEGG" id="tbl:TBLA_0F03240"/>
<accession>I2H660</accession>
<feature type="transmembrane region" description="Helical" evidence="9">
    <location>
        <begin position="496"/>
        <end position="518"/>
    </location>
</feature>
<dbReference type="InterPro" id="IPR004840">
    <property type="entry name" value="Amino_acid_permease_CS"/>
</dbReference>
<feature type="transmembrane region" description="Helical" evidence="9">
    <location>
        <begin position="450"/>
        <end position="473"/>
    </location>
</feature>
<evidence type="ECO:0000256" key="4">
    <source>
        <dbReference type="ARBA" id="ARBA00022692"/>
    </source>
</evidence>
<dbReference type="InterPro" id="IPR050524">
    <property type="entry name" value="APC_YAT"/>
</dbReference>
<gene>
    <name evidence="11" type="primary">TBLA0F03240</name>
    <name evidence="11" type="ORF">TBLA_0F03240</name>
</gene>
<evidence type="ECO:0000256" key="7">
    <source>
        <dbReference type="ARBA" id="ARBA00023136"/>
    </source>
</evidence>
<dbReference type="GO" id="GO:0016020">
    <property type="term" value="C:membrane"/>
    <property type="evidence" value="ECO:0007669"/>
    <property type="project" value="UniProtKB-SubCell"/>
</dbReference>
<evidence type="ECO:0000256" key="6">
    <source>
        <dbReference type="ARBA" id="ARBA00022989"/>
    </source>
</evidence>
<feature type="transmembrane region" description="Helical" evidence="9">
    <location>
        <begin position="319"/>
        <end position="338"/>
    </location>
</feature>
<reference evidence="11 12" key="1">
    <citation type="journal article" date="2011" name="Proc. Natl. Acad. Sci. U.S.A.">
        <title>Evolutionary erosion of yeast sex chromosomes by mating-type switching accidents.</title>
        <authorList>
            <person name="Gordon J.L."/>
            <person name="Armisen D."/>
            <person name="Proux-Wera E."/>
            <person name="Oheigeartaigh S.S."/>
            <person name="Byrne K.P."/>
            <person name="Wolfe K.H."/>
        </authorList>
    </citation>
    <scope>NUCLEOTIDE SEQUENCE [LARGE SCALE GENOMIC DNA]</scope>
    <source>
        <strain evidence="12">ATCC 34711 / CBS 6284 / DSM 70876 / NBRC 10599 / NRRL Y-10934 / UCD 77-7</strain>
    </source>
</reference>
<organism evidence="11 12">
    <name type="scientific">Henningerozyma blattae (strain ATCC 34711 / CBS 6284 / DSM 70876 / NBRC 10599 / NRRL Y-10934 / UCD 77-7)</name>
    <name type="common">Yeast</name>
    <name type="synonym">Tetrapisispora blattae</name>
    <dbReference type="NCBI Taxonomy" id="1071380"/>
    <lineage>
        <taxon>Eukaryota</taxon>
        <taxon>Fungi</taxon>
        <taxon>Dikarya</taxon>
        <taxon>Ascomycota</taxon>
        <taxon>Saccharomycotina</taxon>
        <taxon>Saccharomycetes</taxon>
        <taxon>Saccharomycetales</taxon>
        <taxon>Saccharomycetaceae</taxon>
        <taxon>Henningerozyma</taxon>
    </lineage>
</organism>
<evidence type="ECO:0000313" key="11">
    <source>
        <dbReference type="EMBL" id="CCH61862.1"/>
    </source>
</evidence>
<evidence type="ECO:0000256" key="9">
    <source>
        <dbReference type="SAM" id="Phobius"/>
    </source>
</evidence>